<evidence type="ECO:0000256" key="2">
    <source>
        <dbReference type="ARBA" id="ARBA00022692"/>
    </source>
</evidence>
<organism evidence="7 8">
    <name type="scientific">Mycena citricolor</name>
    <dbReference type="NCBI Taxonomy" id="2018698"/>
    <lineage>
        <taxon>Eukaryota</taxon>
        <taxon>Fungi</taxon>
        <taxon>Dikarya</taxon>
        <taxon>Basidiomycota</taxon>
        <taxon>Agaricomycotina</taxon>
        <taxon>Agaricomycetes</taxon>
        <taxon>Agaricomycetidae</taxon>
        <taxon>Agaricales</taxon>
        <taxon>Marasmiineae</taxon>
        <taxon>Mycenaceae</taxon>
        <taxon>Mycena</taxon>
    </lineage>
</organism>
<evidence type="ECO:0000313" key="8">
    <source>
        <dbReference type="Proteomes" id="UP001295794"/>
    </source>
</evidence>
<evidence type="ECO:0000256" key="1">
    <source>
        <dbReference type="ARBA" id="ARBA00004141"/>
    </source>
</evidence>
<comment type="caution">
    <text evidence="7">The sequence shown here is derived from an EMBL/GenBank/DDBJ whole genome shotgun (WGS) entry which is preliminary data.</text>
</comment>
<gene>
    <name evidence="7" type="ORF">MYCIT1_LOCUS5930</name>
</gene>
<feature type="transmembrane region" description="Helical" evidence="5">
    <location>
        <begin position="72"/>
        <end position="91"/>
    </location>
</feature>
<name>A0AAD2GZA6_9AGAR</name>
<keyword evidence="4 5" id="KW-0472">Membrane</keyword>
<dbReference type="Proteomes" id="UP001295794">
    <property type="component" value="Unassembled WGS sequence"/>
</dbReference>
<feature type="signal peptide" evidence="6">
    <location>
        <begin position="1"/>
        <end position="19"/>
    </location>
</feature>
<dbReference type="Pfam" id="PF04479">
    <property type="entry name" value="RTA1"/>
    <property type="match status" value="1"/>
</dbReference>
<evidence type="ECO:0000313" key="7">
    <source>
        <dbReference type="EMBL" id="CAK5265159.1"/>
    </source>
</evidence>
<dbReference type="PANTHER" id="PTHR31465:SF1">
    <property type="entry name" value="PROTEIN RTA1-RELATED"/>
    <property type="match status" value="1"/>
</dbReference>
<keyword evidence="6" id="KW-0732">Signal</keyword>
<feature type="chain" id="PRO_5041936044" description="RTA1-domain-containing protein" evidence="6">
    <location>
        <begin position="20"/>
        <end position="325"/>
    </location>
</feature>
<evidence type="ECO:0000256" key="6">
    <source>
        <dbReference type="SAM" id="SignalP"/>
    </source>
</evidence>
<feature type="transmembrane region" description="Helical" evidence="5">
    <location>
        <begin position="103"/>
        <end position="127"/>
    </location>
</feature>
<evidence type="ECO:0000256" key="4">
    <source>
        <dbReference type="ARBA" id="ARBA00023136"/>
    </source>
</evidence>
<feature type="transmembrane region" description="Helical" evidence="5">
    <location>
        <begin position="276"/>
        <end position="295"/>
    </location>
</feature>
<feature type="transmembrane region" description="Helical" evidence="5">
    <location>
        <begin position="147"/>
        <end position="171"/>
    </location>
</feature>
<evidence type="ECO:0000256" key="3">
    <source>
        <dbReference type="ARBA" id="ARBA00022989"/>
    </source>
</evidence>
<dbReference type="EMBL" id="CAVNYO010000082">
    <property type="protein sequence ID" value="CAK5265159.1"/>
    <property type="molecule type" value="Genomic_DNA"/>
</dbReference>
<keyword evidence="8" id="KW-1185">Reference proteome</keyword>
<dbReference type="PANTHER" id="PTHR31465">
    <property type="entry name" value="PROTEIN RTA1-RELATED"/>
    <property type="match status" value="1"/>
</dbReference>
<dbReference type="AlphaFoldDB" id="A0AAD2GZA6"/>
<accession>A0AAD2GZA6</accession>
<feature type="transmembrane region" description="Helical" evidence="5">
    <location>
        <begin position="183"/>
        <end position="203"/>
    </location>
</feature>
<dbReference type="InterPro" id="IPR007568">
    <property type="entry name" value="RTA1"/>
</dbReference>
<reference evidence="7" key="1">
    <citation type="submission" date="2023-11" db="EMBL/GenBank/DDBJ databases">
        <authorList>
            <person name="De Vega J J."/>
            <person name="De Vega J J."/>
        </authorList>
    </citation>
    <scope>NUCLEOTIDE SEQUENCE</scope>
</reference>
<sequence length="325" mass="36012">MSRLARFLTFAACLASGFAAEVVQRDTTDTSVHVGGHAPSRTVASMALVVFVQSAVVSLIHFFWVRPYKPFMLNYTLGMLAMSAGFVLRSLDHSAPFQLWKFIAWDMLLLLGPCLFVLTDSFLFGHLIKTFDTDVLYRCLVISPSRVLPIFVGGELLNIMLLGAGGGLTVSQNDSLAKVGSKIAMVGFIFQALELVFFTYTLITFASRVANHYPQVWKPDNMEPLKLLSARPIENWRLLVYMIAFTSVGLTVRSIYRVAEFGAGYNSAVATRELFFYIFDAVPLAMTTSLFITLWPTRFLNARGQQSLRGGPSAQELKPQGFTSA</sequence>
<protein>
    <recommendedName>
        <fullName evidence="9">RTA1-domain-containing protein</fullName>
    </recommendedName>
</protein>
<feature type="transmembrane region" description="Helical" evidence="5">
    <location>
        <begin position="43"/>
        <end position="65"/>
    </location>
</feature>
<evidence type="ECO:0008006" key="9">
    <source>
        <dbReference type="Google" id="ProtNLM"/>
    </source>
</evidence>
<dbReference type="GO" id="GO:0016020">
    <property type="term" value="C:membrane"/>
    <property type="evidence" value="ECO:0007669"/>
    <property type="project" value="UniProtKB-SubCell"/>
</dbReference>
<keyword evidence="3 5" id="KW-1133">Transmembrane helix</keyword>
<comment type="subcellular location">
    <subcellularLocation>
        <location evidence="1">Membrane</location>
        <topology evidence="1">Multi-pass membrane protein</topology>
    </subcellularLocation>
</comment>
<evidence type="ECO:0000256" key="5">
    <source>
        <dbReference type="SAM" id="Phobius"/>
    </source>
</evidence>
<feature type="transmembrane region" description="Helical" evidence="5">
    <location>
        <begin position="238"/>
        <end position="256"/>
    </location>
</feature>
<proteinExistence type="predicted"/>
<keyword evidence="2 5" id="KW-0812">Transmembrane</keyword>